<evidence type="ECO:0000256" key="1">
    <source>
        <dbReference type="ARBA" id="ARBA00009986"/>
    </source>
</evidence>
<proteinExistence type="inferred from homology"/>
<dbReference type="OrthoDB" id="9812625at2"/>
<dbReference type="Gene3D" id="3.40.309.10">
    <property type="entry name" value="Aldehyde Dehydrogenase, Chain A, domain 2"/>
    <property type="match status" value="1"/>
</dbReference>
<dbReference type="Proteomes" id="UP000294963">
    <property type="component" value="Unassembled WGS sequence"/>
</dbReference>
<evidence type="ECO:0000313" key="7">
    <source>
        <dbReference type="Proteomes" id="UP000294963"/>
    </source>
</evidence>
<dbReference type="InterPro" id="IPR016162">
    <property type="entry name" value="Ald_DH_N"/>
</dbReference>
<sequence length="469" mass="51137">MNTHMYIKGQALLGAGAVFEVINPATLDIVSHVQGASPSQVDRAVAAALEAFQTWKHVTDSRIIDAFQAIAVDILKHKHDIARLICIEQGKPMALALLEVDLSIDFIQAVAALDIPIEHYNEDSGKKITVYNRPLGVVASITPWNWPFMIAVWHLFPAIKAKNCVVNKPSEYTPLSSIKLVEIINQHLPAGVCNLILGGSQVGNQLSAHPDVIKVSFTGSTRTGQQILQNSIDALKSVILELGGNDVAIVLEDVDIDRVAEKIFNVAFLNAGQTCTCIKRLYVHEDIYDAMIEKLTEYLNAQVIGNGLDHATTFGPVQNKMQFMKVNALIAEALASGATLIKSNQPLPKLGYFIAPALLIDVDESMAIVAEEQFGPVLPVLKFNDIDQVINTSNQVKYGLGSSIWTKDLAKAKQLAERMQTGTVWINSHTDLSPMAAFGGWKHSGLGYSFGINGLLQYTHKQALHVSPY</sequence>
<protein>
    <submittedName>
        <fullName evidence="6">Acyl-CoA reductase-like NAD-dependent aldehyde dehydrogenase</fullName>
    </submittedName>
</protein>
<evidence type="ECO:0000259" key="5">
    <source>
        <dbReference type="Pfam" id="PF00171"/>
    </source>
</evidence>
<dbReference type="PANTHER" id="PTHR11699">
    <property type="entry name" value="ALDEHYDE DEHYDROGENASE-RELATED"/>
    <property type="match status" value="1"/>
</dbReference>
<dbReference type="GO" id="GO:0016620">
    <property type="term" value="F:oxidoreductase activity, acting on the aldehyde or oxo group of donors, NAD or NADP as acceptor"/>
    <property type="evidence" value="ECO:0007669"/>
    <property type="project" value="InterPro"/>
</dbReference>
<accession>A0A4R1XXA8</accession>
<reference evidence="6 7" key="1">
    <citation type="submission" date="2019-03" db="EMBL/GenBank/DDBJ databases">
        <title>Genomic analyses of the natural microbiome of Caenorhabditis elegans.</title>
        <authorList>
            <person name="Samuel B."/>
        </authorList>
    </citation>
    <scope>NUCLEOTIDE SEQUENCE [LARGE SCALE GENOMIC DNA]</scope>
    <source>
        <strain evidence="6 7">JUb89</strain>
    </source>
</reference>
<feature type="domain" description="Aldehyde dehydrogenase" evidence="5">
    <location>
        <begin position="18"/>
        <end position="462"/>
    </location>
</feature>
<evidence type="ECO:0000256" key="3">
    <source>
        <dbReference type="PROSITE-ProRule" id="PRU10007"/>
    </source>
</evidence>
<dbReference type="InterPro" id="IPR029510">
    <property type="entry name" value="Ald_DH_CS_GLU"/>
</dbReference>
<feature type="active site" evidence="3">
    <location>
        <position position="241"/>
    </location>
</feature>
<dbReference type="InterPro" id="IPR016161">
    <property type="entry name" value="Ald_DH/histidinol_DH"/>
</dbReference>
<dbReference type="AlphaFoldDB" id="A0A4R1XXA8"/>
<dbReference type="SUPFAM" id="SSF53720">
    <property type="entry name" value="ALDH-like"/>
    <property type="match status" value="1"/>
</dbReference>
<dbReference type="InterPro" id="IPR016160">
    <property type="entry name" value="Ald_DH_CS_CYS"/>
</dbReference>
<gene>
    <name evidence="6" type="ORF">EC844_105102</name>
</gene>
<comment type="caution">
    <text evidence="6">The sequence shown here is derived from an EMBL/GenBank/DDBJ whole genome shotgun (WGS) entry which is preliminary data.</text>
</comment>
<dbReference type="Gene3D" id="3.40.605.10">
    <property type="entry name" value="Aldehyde Dehydrogenase, Chain A, domain 1"/>
    <property type="match status" value="1"/>
</dbReference>
<dbReference type="InterPro" id="IPR016163">
    <property type="entry name" value="Ald_DH_C"/>
</dbReference>
<name>A0A4R1XXA8_ACICA</name>
<dbReference type="EMBL" id="SLVJ01000005">
    <property type="protein sequence ID" value="TCM68399.1"/>
    <property type="molecule type" value="Genomic_DNA"/>
</dbReference>
<organism evidence="6 7">
    <name type="scientific">Acinetobacter calcoaceticus</name>
    <dbReference type="NCBI Taxonomy" id="471"/>
    <lineage>
        <taxon>Bacteria</taxon>
        <taxon>Pseudomonadati</taxon>
        <taxon>Pseudomonadota</taxon>
        <taxon>Gammaproteobacteria</taxon>
        <taxon>Moraxellales</taxon>
        <taxon>Moraxellaceae</taxon>
        <taxon>Acinetobacter</taxon>
        <taxon>Acinetobacter calcoaceticus/baumannii complex</taxon>
    </lineage>
</organism>
<dbReference type="FunFam" id="3.40.605.10:FF:000007">
    <property type="entry name" value="NAD/NADP-dependent betaine aldehyde dehydrogenase"/>
    <property type="match status" value="1"/>
</dbReference>
<evidence type="ECO:0000256" key="4">
    <source>
        <dbReference type="RuleBase" id="RU003345"/>
    </source>
</evidence>
<dbReference type="PROSITE" id="PS00070">
    <property type="entry name" value="ALDEHYDE_DEHYDR_CYS"/>
    <property type="match status" value="1"/>
</dbReference>
<keyword evidence="2 4" id="KW-0560">Oxidoreductase</keyword>
<comment type="similarity">
    <text evidence="1 4">Belongs to the aldehyde dehydrogenase family.</text>
</comment>
<keyword evidence="7" id="KW-1185">Reference proteome</keyword>
<dbReference type="InterPro" id="IPR044086">
    <property type="entry name" value="LUC3-like"/>
</dbReference>
<evidence type="ECO:0000256" key="2">
    <source>
        <dbReference type="ARBA" id="ARBA00023002"/>
    </source>
</evidence>
<evidence type="ECO:0000313" key="6">
    <source>
        <dbReference type="EMBL" id="TCM68399.1"/>
    </source>
</evidence>
<dbReference type="CDD" id="cd07106">
    <property type="entry name" value="ALDH_AldA-AAD23400"/>
    <property type="match status" value="1"/>
</dbReference>
<dbReference type="PROSITE" id="PS00687">
    <property type="entry name" value="ALDEHYDE_DEHYDR_GLU"/>
    <property type="match status" value="1"/>
</dbReference>
<dbReference type="FunFam" id="3.40.309.10:FF:000009">
    <property type="entry name" value="Aldehyde dehydrogenase A"/>
    <property type="match status" value="1"/>
</dbReference>
<dbReference type="Pfam" id="PF00171">
    <property type="entry name" value="Aldedh"/>
    <property type="match status" value="1"/>
</dbReference>
<dbReference type="InterPro" id="IPR015590">
    <property type="entry name" value="Aldehyde_DH_dom"/>
</dbReference>